<dbReference type="InterPro" id="IPR013766">
    <property type="entry name" value="Thioredoxin_domain"/>
</dbReference>
<keyword evidence="2" id="KW-0732">Signal</keyword>
<keyword evidence="3" id="KW-0560">Oxidoreductase</keyword>
<evidence type="ECO:0000256" key="5">
    <source>
        <dbReference type="ARBA" id="ARBA00023284"/>
    </source>
</evidence>
<keyword evidence="9" id="KW-0413">Isomerase</keyword>
<accession>A0A543PI24</accession>
<dbReference type="GO" id="GO:0016853">
    <property type="term" value="F:isomerase activity"/>
    <property type="evidence" value="ECO:0007669"/>
    <property type="project" value="UniProtKB-KW"/>
</dbReference>
<dbReference type="InterPro" id="IPR036249">
    <property type="entry name" value="Thioredoxin-like_sf"/>
</dbReference>
<evidence type="ECO:0000256" key="7">
    <source>
        <dbReference type="SAM" id="Phobius"/>
    </source>
</evidence>
<sequence>MPSASDRTTGRPGGRPAARDRIATKRAAEKARQEQARKRRARLVTGSVVAAIVAVIVVVAIIVQSARTDTADAATPATVAEGTGGAGFATGPADAPVTIDVYEDYLCPACRAFEEVAGDALDQLAAEGEALVRYRPVAILDRLSADDYSTRAANAAAVVADAAGVETFLEFSDLLFANQPAEGGPGLSDQELVSLAAQAGATGADVETGIRELRFGDWVARVTDQASQEGLTGTPTVLVNGEPLAVPTAEALLAAVQAATE</sequence>
<dbReference type="PANTHER" id="PTHR13887">
    <property type="entry name" value="GLUTATHIONE S-TRANSFERASE KAPPA"/>
    <property type="match status" value="1"/>
</dbReference>
<proteinExistence type="inferred from homology"/>
<keyword evidence="4" id="KW-1015">Disulfide bond</keyword>
<feature type="region of interest" description="Disordered" evidence="6">
    <location>
        <begin position="1"/>
        <end position="37"/>
    </location>
</feature>
<dbReference type="Pfam" id="PF13462">
    <property type="entry name" value="Thioredoxin_4"/>
    <property type="match status" value="1"/>
</dbReference>
<evidence type="ECO:0000313" key="9">
    <source>
        <dbReference type="EMBL" id="TQN43736.1"/>
    </source>
</evidence>
<dbReference type="RefSeq" id="WP_142026192.1">
    <property type="nucleotide sequence ID" value="NZ_VFQE01000001.1"/>
</dbReference>
<dbReference type="EMBL" id="VFQE01000001">
    <property type="protein sequence ID" value="TQN43736.1"/>
    <property type="molecule type" value="Genomic_DNA"/>
</dbReference>
<feature type="transmembrane region" description="Helical" evidence="7">
    <location>
        <begin position="43"/>
        <end position="63"/>
    </location>
</feature>
<dbReference type="SUPFAM" id="SSF52833">
    <property type="entry name" value="Thioredoxin-like"/>
    <property type="match status" value="1"/>
</dbReference>
<dbReference type="InterPro" id="IPR012336">
    <property type="entry name" value="Thioredoxin-like_fold"/>
</dbReference>
<protein>
    <submittedName>
        <fullName evidence="9">Protein-disulfide isomerase</fullName>
    </submittedName>
</protein>
<evidence type="ECO:0000259" key="8">
    <source>
        <dbReference type="PROSITE" id="PS51352"/>
    </source>
</evidence>
<comment type="similarity">
    <text evidence="1">Belongs to the thioredoxin family. DsbA subfamily.</text>
</comment>
<evidence type="ECO:0000256" key="3">
    <source>
        <dbReference type="ARBA" id="ARBA00023002"/>
    </source>
</evidence>
<dbReference type="GO" id="GO:0016491">
    <property type="term" value="F:oxidoreductase activity"/>
    <property type="evidence" value="ECO:0007669"/>
    <property type="project" value="UniProtKB-KW"/>
</dbReference>
<organism evidence="9 10">
    <name type="scientific">Blastococcus colisei</name>
    <dbReference type="NCBI Taxonomy" id="1564162"/>
    <lineage>
        <taxon>Bacteria</taxon>
        <taxon>Bacillati</taxon>
        <taxon>Actinomycetota</taxon>
        <taxon>Actinomycetes</taxon>
        <taxon>Geodermatophilales</taxon>
        <taxon>Geodermatophilaceae</taxon>
        <taxon>Blastococcus</taxon>
    </lineage>
</organism>
<evidence type="ECO:0000256" key="6">
    <source>
        <dbReference type="SAM" id="MobiDB-lite"/>
    </source>
</evidence>
<dbReference type="PROSITE" id="PS51352">
    <property type="entry name" value="THIOREDOXIN_2"/>
    <property type="match status" value="1"/>
</dbReference>
<keyword evidence="10" id="KW-1185">Reference proteome</keyword>
<dbReference type="OrthoDB" id="117402at2"/>
<gene>
    <name evidence="9" type="ORF">FHU33_3200</name>
</gene>
<evidence type="ECO:0000313" key="10">
    <source>
        <dbReference type="Proteomes" id="UP000319865"/>
    </source>
</evidence>
<evidence type="ECO:0000256" key="4">
    <source>
        <dbReference type="ARBA" id="ARBA00023157"/>
    </source>
</evidence>
<feature type="compositionally biased region" description="Basic and acidic residues" evidence="6">
    <location>
        <begin position="17"/>
        <end position="36"/>
    </location>
</feature>
<keyword evidence="7" id="KW-0812">Transmembrane</keyword>
<dbReference type="PANTHER" id="PTHR13887:SF14">
    <property type="entry name" value="DISULFIDE BOND FORMATION PROTEIN D"/>
    <property type="match status" value="1"/>
</dbReference>
<evidence type="ECO:0000256" key="1">
    <source>
        <dbReference type="ARBA" id="ARBA00005791"/>
    </source>
</evidence>
<comment type="caution">
    <text evidence="9">The sequence shown here is derived from an EMBL/GenBank/DDBJ whole genome shotgun (WGS) entry which is preliminary data.</text>
</comment>
<keyword evidence="5" id="KW-0676">Redox-active center</keyword>
<reference evidence="9 10" key="1">
    <citation type="submission" date="2019-06" db="EMBL/GenBank/DDBJ databases">
        <title>Sequencing the genomes of 1000 actinobacteria strains.</title>
        <authorList>
            <person name="Klenk H.-P."/>
        </authorList>
    </citation>
    <scope>NUCLEOTIDE SEQUENCE [LARGE SCALE GENOMIC DNA]</scope>
    <source>
        <strain evidence="9 10">DSM 46837</strain>
    </source>
</reference>
<evidence type="ECO:0000256" key="2">
    <source>
        <dbReference type="ARBA" id="ARBA00022729"/>
    </source>
</evidence>
<keyword evidence="7" id="KW-1133">Transmembrane helix</keyword>
<name>A0A543PI24_9ACTN</name>
<dbReference type="Gene3D" id="3.40.30.10">
    <property type="entry name" value="Glutaredoxin"/>
    <property type="match status" value="1"/>
</dbReference>
<feature type="domain" description="Thioredoxin" evidence="8">
    <location>
        <begin position="68"/>
        <end position="261"/>
    </location>
</feature>
<dbReference type="AlphaFoldDB" id="A0A543PI24"/>
<keyword evidence="7" id="KW-0472">Membrane</keyword>
<dbReference type="Proteomes" id="UP000319865">
    <property type="component" value="Unassembled WGS sequence"/>
</dbReference>